<dbReference type="Proteomes" id="UP000279236">
    <property type="component" value="Unassembled WGS sequence"/>
</dbReference>
<feature type="region of interest" description="Disordered" evidence="15">
    <location>
        <begin position="799"/>
        <end position="840"/>
    </location>
</feature>
<dbReference type="PROSITE" id="PS51635">
    <property type="entry name" value="PNPLA"/>
    <property type="match status" value="1"/>
</dbReference>
<feature type="active site" description="Nucleophile" evidence="13">
    <location>
        <position position="1272"/>
    </location>
</feature>
<dbReference type="InterPro" id="IPR014710">
    <property type="entry name" value="RmlC-like_jellyroll"/>
</dbReference>
<feature type="short sequence motif" description="GXGXXG" evidence="13">
    <location>
        <begin position="1243"/>
        <end position="1248"/>
    </location>
</feature>
<organism evidence="19 20">
    <name type="scientific">Apiotrichum porosum</name>
    <dbReference type="NCBI Taxonomy" id="105984"/>
    <lineage>
        <taxon>Eukaryota</taxon>
        <taxon>Fungi</taxon>
        <taxon>Dikarya</taxon>
        <taxon>Basidiomycota</taxon>
        <taxon>Agaricomycotina</taxon>
        <taxon>Tremellomycetes</taxon>
        <taxon>Trichosporonales</taxon>
        <taxon>Trichosporonaceae</taxon>
        <taxon>Apiotrichum</taxon>
    </lineage>
</organism>
<feature type="region of interest" description="Disordered" evidence="15">
    <location>
        <begin position="251"/>
        <end position="382"/>
    </location>
</feature>
<comment type="catalytic activity">
    <reaction evidence="14">
        <text>a 1-acyl-sn-glycero-3-phosphocholine + H2O = sn-glycerol 3-phosphocholine + a fatty acid + H(+)</text>
        <dbReference type="Rhea" id="RHEA:15177"/>
        <dbReference type="ChEBI" id="CHEBI:15377"/>
        <dbReference type="ChEBI" id="CHEBI:15378"/>
        <dbReference type="ChEBI" id="CHEBI:16870"/>
        <dbReference type="ChEBI" id="CHEBI:28868"/>
        <dbReference type="ChEBI" id="CHEBI:58168"/>
        <dbReference type="EC" id="3.1.1.5"/>
    </reaction>
</comment>
<dbReference type="STRING" id="105984.A0A427YA62"/>
<evidence type="ECO:0000259" key="17">
    <source>
        <dbReference type="PROSITE" id="PS50042"/>
    </source>
</evidence>
<feature type="domain" description="Cyclic nucleotide-binding" evidence="17">
    <location>
        <begin position="877"/>
        <end position="980"/>
    </location>
</feature>
<feature type="compositionally biased region" description="Polar residues" evidence="15">
    <location>
        <begin position="341"/>
        <end position="355"/>
    </location>
</feature>
<dbReference type="EC" id="3.1.1.5" evidence="3 14"/>
<evidence type="ECO:0000256" key="2">
    <source>
        <dbReference type="ARBA" id="ARBA00006636"/>
    </source>
</evidence>
<dbReference type="PANTHER" id="PTHR14226:SF29">
    <property type="entry name" value="NEUROPATHY TARGET ESTERASE SWS"/>
    <property type="match status" value="1"/>
</dbReference>
<comment type="similarity">
    <text evidence="2 14">Belongs to the NTE family.</text>
</comment>
<evidence type="ECO:0000256" key="5">
    <source>
        <dbReference type="ARBA" id="ARBA00022692"/>
    </source>
</evidence>
<dbReference type="PROSITE" id="PS50042">
    <property type="entry name" value="CNMP_BINDING_3"/>
    <property type="match status" value="2"/>
</dbReference>
<comment type="function">
    <text evidence="14">Intracellular phospholipase B that catalyzes the double deacylation of phosphatidylcholine (PC) to glycerophosphocholine (GroPCho). Plays an important role in membrane lipid homeostasis.</text>
</comment>
<evidence type="ECO:0000256" key="8">
    <source>
        <dbReference type="ARBA" id="ARBA00022824"/>
    </source>
</evidence>
<evidence type="ECO:0000259" key="18">
    <source>
        <dbReference type="PROSITE" id="PS51635"/>
    </source>
</evidence>
<feature type="domain" description="Cyclic nucleotide-binding" evidence="17">
    <location>
        <begin position="747"/>
        <end position="791"/>
    </location>
</feature>
<gene>
    <name evidence="19" type="primary">NTE1</name>
    <name evidence="19" type="ORF">EHS24_000515</name>
</gene>
<dbReference type="InterPro" id="IPR000595">
    <property type="entry name" value="cNMP-bd_dom"/>
</dbReference>
<keyword evidence="16" id="KW-0732">Signal</keyword>
<comment type="caution">
    <text evidence="19">The sequence shown here is derived from an EMBL/GenBank/DDBJ whole genome shotgun (WGS) entry which is preliminary data.</text>
</comment>
<evidence type="ECO:0000256" key="1">
    <source>
        <dbReference type="ARBA" id="ARBA00004586"/>
    </source>
</evidence>
<dbReference type="GO" id="GO:0046486">
    <property type="term" value="P:glycerolipid metabolic process"/>
    <property type="evidence" value="ECO:0007669"/>
    <property type="project" value="UniProtKB-ARBA"/>
</dbReference>
<dbReference type="FunFam" id="3.40.1090.10:FF:000007">
    <property type="entry name" value="Lysophospholipase NTE1"/>
    <property type="match status" value="1"/>
</dbReference>
<keyword evidence="5" id="KW-0812">Transmembrane</keyword>
<feature type="domain" description="PNPLA" evidence="18">
    <location>
        <begin position="1239"/>
        <end position="1403"/>
    </location>
</feature>
<feature type="signal peptide" evidence="16">
    <location>
        <begin position="1"/>
        <end position="18"/>
    </location>
</feature>
<dbReference type="InterPro" id="IPR002641">
    <property type="entry name" value="PNPLA_dom"/>
</dbReference>
<comment type="subcellular location">
    <subcellularLocation>
        <location evidence="1 14">Endoplasmic reticulum membrane</location>
    </subcellularLocation>
</comment>
<evidence type="ECO:0000256" key="9">
    <source>
        <dbReference type="ARBA" id="ARBA00022963"/>
    </source>
</evidence>
<feature type="active site" description="Proton acceptor" evidence="13">
    <location>
        <position position="1390"/>
    </location>
</feature>
<evidence type="ECO:0000256" key="3">
    <source>
        <dbReference type="ARBA" id="ARBA00013274"/>
    </source>
</evidence>
<dbReference type="InterPro" id="IPR018490">
    <property type="entry name" value="cNMP-bd_dom_sf"/>
</dbReference>
<dbReference type="PANTHER" id="PTHR14226">
    <property type="entry name" value="NEUROPATHY TARGET ESTERASE/SWISS CHEESE D.MELANOGASTER"/>
    <property type="match status" value="1"/>
</dbReference>
<dbReference type="CDD" id="cd00038">
    <property type="entry name" value="CAP_ED"/>
    <property type="match status" value="2"/>
</dbReference>
<dbReference type="Gene3D" id="3.40.1090.10">
    <property type="entry name" value="Cytosolic phospholipase A2 catalytic domain"/>
    <property type="match status" value="2"/>
</dbReference>
<dbReference type="Gene3D" id="2.60.120.10">
    <property type="entry name" value="Jelly Rolls"/>
    <property type="match status" value="2"/>
</dbReference>
<evidence type="ECO:0000256" key="14">
    <source>
        <dbReference type="RuleBase" id="RU362043"/>
    </source>
</evidence>
<dbReference type="RefSeq" id="XP_028480200.1">
    <property type="nucleotide sequence ID" value="XM_028616343.1"/>
</dbReference>
<reference evidence="19 20" key="1">
    <citation type="submission" date="2018-11" db="EMBL/GenBank/DDBJ databases">
        <title>Genome sequence of Apiotrichum porosum DSM 27194.</title>
        <authorList>
            <person name="Aliyu H."/>
            <person name="Gorte O."/>
            <person name="Ochsenreither K."/>
        </authorList>
    </citation>
    <scope>NUCLEOTIDE SEQUENCE [LARGE SCALE GENOMIC DNA]</scope>
    <source>
        <strain evidence="19 20">DSM 27194</strain>
    </source>
</reference>
<keyword evidence="20" id="KW-1185">Reference proteome</keyword>
<dbReference type="InterPro" id="IPR056556">
    <property type="entry name" value="NTE1_P-loop_dom"/>
</dbReference>
<proteinExistence type="inferred from homology"/>
<protein>
    <recommendedName>
        <fullName evidence="4 14">Lysophospholipase NTE1</fullName>
        <ecNumber evidence="3 14">3.1.1.5</ecNumber>
    </recommendedName>
    <alternativeName>
        <fullName evidence="14">Intracellular phospholipase B</fullName>
    </alternativeName>
</protein>
<dbReference type="SUPFAM" id="SSF51206">
    <property type="entry name" value="cAMP-binding domain-like"/>
    <property type="match status" value="3"/>
</dbReference>
<feature type="region of interest" description="Disordered" evidence="15">
    <location>
        <begin position="502"/>
        <end position="550"/>
    </location>
</feature>
<keyword evidence="12" id="KW-0472">Membrane</keyword>
<dbReference type="SUPFAM" id="SSF52151">
    <property type="entry name" value="FabD/lysophospholipase-like"/>
    <property type="match status" value="1"/>
</dbReference>
<dbReference type="Pfam" id="PF00027">
    <property type="entry name" value="cNMP_binding"/>
    <property type="match status" value="1"/>
</dbReference>
<name>A0A427YA62_9TREE</name>
<feature type="compositionally biased region" description="Polar residues" evidence="15">
    <location>
        <begin position="517"/>
        <end position="526"/>
    </location>
</feature>
<dbReference type="GO" id="GO:0005789">
    <property type="term" value="C:endoplasmic reticulum membrane"/>
    <property type="evidence" value="ECO:0007669"/>
    <property type="project" value="UniProtKB-SubCell"/>
</dbReference>
<feature type="chain" id="PRO_5019047196" description="Lysophospholipase NTE1" evidence="16">
    <location>
        <begin position="19"/>
        <end position="1544"/>
    </location>
</feature>
<evidence type="ECO:0000256" key="15">
    <source>
        <dbReference type="SAM" id="MobiDB-lite"/>
    </source>
</evidence>
<evidence type="ECO:0000256" key="16">
    <source>
        <dbReference type="SAM" id="SignalP"/>
    </source>
</evidence>
<dbReference type="SMART" id="SM00100">
    <property type="entry name" value="cNMP"/>
    <property type="match status" value="2"/>
</dbReference>
<dbReference type="InterPro" id="IPR016035">
    <property type="entry name" value="Acyl_Trfase/lysoPLipase"/>
</dbReference>
<keyword evidence="6" id="KW-0677">Repeat</keyword>
<evidence type="ECO:0000256" key="11">
    <source>
        <dbReference type="ARBA" id="ARBA00023098"/>
    </source>
</evidence>
<keyword evidence="11 13" id="KW-0443">Lipid metabolism</keyword>
<evidence type="ECO:0000256" key="12">
    <source>
        <dbReference type="ARBA" id="ARBA00023136"/>
    </source>
</evidence>
<evidence type="ECO:0000256" key="13">
    <source>
        <dbReference type="PROSITE-ProRule" id="PRU01161"/>
    </source>
</evidence>
<dbReference type="EMBL" id="RSCE01000001">
    <property type="protein sequence ID" value="RSH87992.1"/>
    <property type="molecule type" value="Genomic_DNA"/>
</dbReference>
<dbReference type="GO" id="GO:0016042">
    <property type="term" value="P:lipid catabolic process"/>
    <property type="evidence" value="ECO:0007669"/>
    <property type="project" value="UniProtKB-UniRule"/>
</dbReference>
<evidence type="ECO:0000313" key="20">
    <source>
        <dbReference type="Proteomes" id="UP000279236"/>
    </source>
</evidence>
<evidence type="ECO:0000256" key="6">
    <source>
        <dbReference type="ARBA" id="ARBA00022737"/>
    </source>
</evidence>
<sequence length="1544" mass="169005">MTTLTVVLLAALQGGLAAAEVVEKLSTHARPPTPPPGSNPLVSLASALVAATLYILQLVQSAVAFVTITIPTLAGKPVSGVVGAIFFVVRYRYLTRYTQLKEDALPPPSPPTLSNSLPLIGDEVLNDLSNSSANPLKSYLDDFLSAIRIFGYLEKPVFHELSRHLQTRRLAAGDTMEIGGGEFWCVVEGRVQVFAPTSDGGVPSSPDPFTHSSSSFNGYTLINEVSTGGTLSSLFSILSLFTEDIKLPWATPSEDVSGTSSPHTGGRASRADSDVSQLDGRTMGLSLSPVEVSPTDLEPSADPDASRLRRYSSVSTADGTARASSWSPEPENPSPKMFRDVSSSEPVTTQSSPSMDATPAPKSTLRPSNLSHHPTPPVTPNFVDDAMKGTIARATVDSTLAVIPAEAFRKLTRKYPKATGSIVQVVLERFSRVTFMAAHKFLGLTREILRSEAALNQLVSYPLPRSFYSGGGMQHLRERFQPELRRRRPESVSRRTMSKEFLDTVPPSPTVKAPSLPSVTPRSANTPAVKPIPLMIPKDDSTVASDSEDTAAEEMLSVSPLNHHHPSTLIHRNSQMRKEVAAGDLALTADETAPVNDTFYRSPNTPGLPRMDTWRGRLSSTDHLGFDSDEEDETELRDALVECIAKSVGLLQDAHHVDAHGRRSVSASVSLSTPNSPMLFPNGRPHTSNGRPPFGNVLDMMNASGAHNHNNIGGLLRESLLNAGVTDTDDQSSVSASMQDSFGGAPDVNAKILRDLGTHLEILHFKKGATLAKQGDRASGLYYVIDGFLDVSIPVRTAEDEDDNESSNLPAVDRSSHDRPFGLAMGHVPQKPGDSSSPDEEQLYTVKTDCFVGFLPQHALDRITERRPLVQLTLAKRLLSLLSPQVLHIDAGLDWIQLGAGEILYEKGDKATDFYLVINGRLRAVSPKKDREGVDVHREYGQNDSIGELDVITGAVRPKTVQAIRQTELVRIPAALFDAISARHPATTLQFMRLIARRVRKAVGEQSVQHWSPSQELRADRNLKTVCIIGTNRSVPVAKFAGKLKTSLEEIGGATSYLDQATVMRHLGRHAFTRMGALKIAGWLADQEQHHRIVLYVADTPVASQWTMTCIRQADLVLVVGMGDDPSLGEYEKLLMAMKCYARKELILLHDERTVAPGSTRLWLKAHYHVELPGVVSTNQARKNHDPSAVAAFKHLREQVETKIKQYRGLRPLGRPRRPPHMDDFARIARRLCGKQVGLVLGGGGARGISHLGMLQALEEAGIPVDGISGCSIGSMIGGLYSRNTDIIQATGRAKQFAGRMGSMLRILSDVTYPFVAYTTGHEFNRGIYKAFYNTHIEDFWIPFFCNSTNITHSRMDIHRSGYAWRYVRASMTLAGFLPPLSDNGNLLVDGGYMDNTPIGPLRASGIRDIIVVDVGSIDDTSPRNYGDSVSGWWLFFQRFNPFFKGAVPSMTEISSRLTYVSSVKTLEDVKEDPYCRYMTMPVQQFETIGGFKKFTEVREIGLEAARKQLKMWAAEGRLPRGYVDDSKSVMATKRNTRIRRSSI</sequence>
<evidence type="ECO:0000313" key="19">
    <source>
        <dbReference type="EMBL" id="RSH87992.1"/>
    </source>
</evidence>
<evidence type="ECO:0000256" key="4">
    <source>
        <dbReference type="ARBA" id="ARBA00018317"/>
    </source>
</evidence>
<keyword evidence="7 13" id="KW-0378">Hydrolase</keyword>
<feature type="compositionally biased region" description="Polar residues" evidence="15">
    <location>
        <begin position="254"/>
        <end position="263"/>
    </location>
</feature>
<feature type="short sequence motif" description="DGA/G" evidence="13">
    <location>
        <begin position="1390"/>
        <end position="1392"/>
    </location>
</feature>
<dbReference type="Pfam" id="PF01734">
    <property type="entry name" value="Patatin"/>
    <property type="match status" value="1"/>
</dbReference>
<dbReference type="InterPro" id="IPR050301">
    <property type="entry name" value="NTE"/>
</dbReference>
<feature type="short sequence motif" description="GXSXG" evidence="13">
    <location>
        <begin position="1270"/>
        <end position="1274"/>
    </location>
</feature>
<keyword evidence="8 14" id="KW-0256">Endoplasmic reticulum</keyword>
<evidence type="ECO:0000256" key="10">
    <source>
        <dbReference type="ARBA" id="ARBA00022989"/>
    </source>
</evidence>
<dbReference type="OrthoDB" id="421051at2759"/>
<keyword evidence="9 13" id="KW-0442">Lipid degradation</keyword>
<accession>A0A427YA62</accession>
<dbReference type="Pfam" id="PF24179">
    <property type="entry name" value="NTE_Ploop"/>
    <property type="match status" value="1"/>
</dbReference>
<dbReference type="GO" id="GO:0004622">
    <property type="term" value="F:phosphatidylcholine lysophospholipase activity"/>
    <property type="evidence" value="ECO:0007669"/>
    <property type="project" value="UniProtKB-EC"/>
</dbReference>
<evidence type="ECO:0000256" key="7">
    <source>
        <dbReference type="ARBA" id="ARBA00022801"/>
    </source>
</evidence>
<keyword evidence="10" id="KW-1133">Transmembrane helix</keyword>
<dbReference type="GeneID" id="39585058"/>